<dbReference type="EC" id="6.2.1.26" evidence="3"/>
<dbReference type="Proteomes" id="UP001236806">
    <property type="component" value="Unassembled WGS sequence"/>
</dbReference>
<evidence type="ECO:0000259" key="1">
    <source>
        <dbReference type="Pfam" id="PF00501"/>
    </source>
</evidence>
<dbReference type="PANTHER" id="PTHR43767:SF1">
    <property type="entry name" value="NONRIBOSOMAL PEPTIDE SYNTHASE PES1 (EUROFUNG)-RELATED"/>
    <property type="match status" value="1"/>
</dbReference>
<dbReference type="Pfam" id="PF00501">
    <property type="entry name" value="AMP-binding"/>
    <property type="match status" value="1"/>
</dbReference>
<dbReference type="PANTHER" id="PTHR43767">
    <property type="entry name" value="LONG-CHAIN-FATTY-ACID--COA LIGASE"/>
    <property type="match status" value="1"/>
</dbReference>
<keyword evidence="3" id="KW-0436">Ligase</keyword>
<feature type="domain" description="AMP-dependent synthetase/ligase" evidence="1">
    <location>
        <begin position="56"/>
        <end position="226"/>
    </location>
</feature>
<dbReference type="Gene3D" id="3.30.300.30">
    <property type="match status" value="1"/>
</dbReference>
<comment type="caution">
    <text evidence="3">The sequence shown here is derived from an EMBL/GenBank/DDBJ whole genome shotgun (WGS) entry which is preliminary data.</text>
</comment>
<dbReference type="PROSITE" id="PS00455">
    <property type="entry name" value="AMP_BINDING"/>
    <property type="match status" value="1"/>
</dbReference>
<gene>
    <name evidence="3" type="ORF">QFZ36_001687</name>
</gene>
<keyword evidence="4" id="KW-1185">Reference proteome</keyword>
<accession>A0ABU0PJI4</accession>
<dbReference type="InterPro" id="IPR042099">
    <property type="entry name" value="ANL_N_sf"/>
</dbReference>
<dbReference type="InterPro" id="IPR025110">
    <property type="entry name" value="AMP-bd_C"/>
</dbReference>
<dbReference type="RefSeq" id="WP_306635496.1">
    <property type="nucleotide sequence ID" value="NZ_JAUSXB010000001.1"/>
</dbReference>
<organism evidence="3 4">
    <name type="scientific">Pseudarthrobacter siccitolerans</name>
    <dbReference type="NCBI Taxonomy" id="861266"/>
    <lineage>
        <taxon>Bacteria</taxon>
        <taxon>Bacillati</taxon>
        <taxon>Actinomycetota</taxon>
        <taxon>Actinomycetes</taxon>
        <taxon>Micrococcales</taxon>
        <taxon>Micrococcaceae</taxon>
        <taxon>Pseudarthrobacter</taxon>
    </lineage>
</organism>
<sequence>MSSEPTGSTSSNTQITGAPNIEPALKALAAALHGEGPAVELSVDGDGHLVVGHVDTPGCDDAVAVVRTSGSTGTPKATVLTVESLAASSMSTALALKGEGQWLLALPVQYVAGIQVLVRSLFAGTRPWVMDMSGGFTPEAFTAAALELTDKIRFTSLVPTQLQRLLDAPSPDTLAVLRRFNAILLGGAPAPAPLLAAAAEAGVRVVTTYGSAESCGGCVYNGFPLEGVSVRVEPDGRILLGGDTIAAGYLEAPDEANATFFEEDGVRWYRTSDLGSIDHDGRLTVLGRADDVIITGGIKVSAAHVQKALEKSDAVAAAFVTGVPSAEWGQAVAAYVALAEKGSGTGAGTAAEAVGFASGRDHAVVLEQEWHRTLGILAPKTVLAAKALLMLPNGKPDRLAMAAELNALHQGK</sequence>
<feature type="domain" description="AMP-binding enzyme C-terminal" evidence="2">
    <location>
        <begin position="305"/>
        <end position="357"/>
    </location>
</feature>
<dbReference type="EMBL" id="JAUSXB010000001">
    <property type="protein sequence ID" value="MDQ0674126.1"/>
    <property type="molecule type" value="Genomic_DNA"/>
</dbReference>
<dbReference type="InterPro" id="IPR020845">
    <property type="entry name" value="AMP-binding_CS"/>
</dbReference>
<evidence type="ECO:0000313" key="3">
    <source>
        <dbReference type="EMBL" id="MDQ0674126.1"/>
    </source>
</evidence>
<dbReference type="SUPFAM" id="SSF56801">
    <property type="entry name" value="Acetyl-CoA synthetase-like"/>
    <property type="match status" value="1"/>
</dbReference>
<dbReference type="InterPro" id="IPR045851">
    <property type="entry name" value="AMP-bd_C_sf"/>
</dbReference>
<evidence type="ECO:0000259" key="2">
    <source>
        <dbReference type="Pfam" id="PF13193"/>
    </source>
</evidence>
<evidence type="ECO:0000313" key="4">
    <source>
        <dbReference type="Proteomes" id="UP001236806"/>
    </source>
</evidence>
<reference evidence="3 4" key="1">
    <citation type="submission" date="2023-07" db="EMBL/GenBank/DDBJ databases">
        <title>Comparative genomics of wheat-associated soil bacteria to identify genetic determinants of phenazine resistance.</title>
        <authorList>
            <person name="Mouncey N."/>
        </authorList>
    </citation>
    <scope>NUCLEOTIDE SEQUENCE [LARGE SCALE GENOMIC DNA]</scope>
    <source>
        <strain evidence="3 4">W1I3</strain>
    </source>
</reference>
<name>A0ABU0PJI4_9MICC</name>
<dbReference type="InterPro" id="IPR050237">
    <property type="entry name" value="ATP-dep_AMP-bd_enzyme"/>
</dbReference>
<dbReference type="Pfam" id="PF13193">
    <property type="entry name" value="AMP-binding_C"/>
    <property type="match status" value="1"/>
</dbReference>
<dbReference type="Gene3D" id="3.40.50.12780">
    <property type="entry name" value="N-terminal domain of ligase-like"/>
    <property type="match status" value="1"/>
</dbReference>
<proteinExistence type="predicted"/>
<dbReference type="InterPro" id="IPR000873">
    <property type="entry name" value="AMP-dep_synth/lig_dom"/>
</dbReference>
<dbReference type="GO" id="GO:0008756">
    <property type="term" value="F:o-succinylbenzoate-CoA ligase activity"/>
    <property type="evidence" value="ECO:0007669"/>
    <property type="project" value="UniProtKB-EC"/>
</dbReference>
<protein>
    <submittedName>
        <fullName evidence="3">O-succinylbenzoic acid--CoA ligase</fullName>
        <ecNumber evidence="3">6.2.1.26</ecNumber>
    </submittedName>
</protein>